<keyword evidence="6" id="KW-1185">Reference proteome</keyword>
<dbReference type="PROSITE" id="PS00352">
    <property type="entry name" value="CSD_1"/>
    <property type="match status" value="1"/>
</dbReference>
<dbReference type="PANTHER" id="PTHR11544">
    <property type="entry name" value="COLD SHOCK DOMAIN CONTAINING PROTEINS"/>
    <property type="match status" value="1"/>
</dbReference>
<dbReference type="InterPro" id="IPR012156">
    <property type="entry name" value="Cold_shock_CspA"/>
</dbReference>
<dbReference type="PIRSF" id="PIRSF002599">
    <property type="entry name" value="Cold_shock_A"/>
    <property type="match status" value="1"/>
</dbReference>
<evidence type="ECO:0000259" key="4">
    <source>
        <dbReference type="PROSITE" id="PS51857"/>
    </source>
</evidence>
<dbReference type="InterPro" id="IPR050181">
    <property type="entry name" value="Cold_shock_domain"/>
</dbReference>
<dbReference type="RefSeq" id="WP_132313778.1">
    <property type="nucleotide sequence ID" value="NZ_SMAR01000036.1"/>
</dbReference>
<dbReference type="InterPro" id="IPR002059">
    <property type="entry name" value="CSP_DNA-bd"/>
</dbReference>
<gene>
    <name evidence="5" type="ORF">EDC90_10363</name>
</gene>
<dbReference type="PROSITE" id="PS51857">
    <property type="entry name" value="CSD_2"/>
    <property type="match status" value="1"/>
</dbReference>
<evidence type="ECO:0000313" key="6">
    <source>
        <dbReference type="Proteomes" id="UP000295097"/>
    </source>
</evidence>
<proteinExistence type="predicted"/>
<sequence>MSTGIVKFFNTTKGFGFIEQDNGQPDVFVHISAVERAGMSSLAEGQKINFDVVKDERRGKSSAENLQAA</sequence>
<dbReference type="GO" id="GO:0003677">
    <property type="term" value="F:DNA binding"/>
    <property type="evidence" value="ECO:0007669"/>
    <property type="project" value="UniProtKB-KW"/>
</dbReference>
<dbReference type="OrthoDB" id="9801074at2"/>
<protein>
    <submittedName>
        <fullName evidence="5">Putative cold-shock DNA-binding protein</fullName>
    </submittedName>
</protein>
<evidence type="ECO:0000256" key="3">
    <source>
        <dbReference type="RuleBase" id="RU000408"/>
    </source>
</evidence>
<comment type="caution">
    <text evidence="5">The sequence shown here is derived from an EMBL/GenBank/DDBJ whole genome shotgun (WGS) entry which is preliminary data.</text>
</comment>
<dbReference type="Proteomes" id="UP000295097">
    <property type="component" value="Unassembled WGS sequence"/>
</dbReference>
<dbReference type="AlphaFoldDB" id="A0A4R3NJ19"/>
<evidence type="ECO:0000256" key="1">
    <source>
        <dbReference type="ARBA" id="ARBA00004496"/>
    </source>
</evidence>
<comment type="subcellular location">
    <subcellularLocation>
        <location evidence="1 3">Cytoplasm</location>
    </subcellularLocation>
</comment>
<dbReference type="PRINTS" id="PR00050">
    <property type="entry name" value="COLDSHOCK"/>
</dbReference>
<dbReference type="InterPro" id="IPR011129">
    <property type="entry name" value="CSD"/>
</dbReference>
<dbReference type="GO" id="GO:0005829">
    <property type="term" value="C:cytosol"/>
    <property type="evidence" value="ECO:0007669"/>
    <property type="project" value="UniProtKB-ARBA"/>
</dbReference>
<dbReference type="InterPro" id="IPR019844">
    <property type="entry name" value="CSD_CS"/>
</dbReference>
<dbReference type="CDD" id="cd04458">
    <property type="entry name" value="CSP_CDS"/>
    <property type="match status" value="1"/>
</dbReference>
<keyword evidence="2" id="KW-0963">Cytoplasm</keyword>
<evidence type="ECO:0000313" key="5">
    <source>
        <dbReference type="EMBL" id="TCT33013.1"/>
    </source>
</evidence>
<organism evidence="5 6">
    <name type="scientific">Martelella mediterranea</name>
    <dbReference type="NCBI Taxonomy" id="293089"/>
    <lineage>
        <taxon>Bacteria</taxon>
        <taxon>Pseudomonadati</taxon>
        <taxon>Pseudomonadota</taxon>
        <taxon>Alphaproteobacteria</taxon>
        <taxon>Hyphomicrobiales</taxon>
        <taxon>Aurantimonadaceae</taxon>
        <taxon>Martelella</taxon>
    </lineage>
</organism>
<evidence type="ECO:0000256" key="2">
    <source>
        <dbReference type="ARBA" id="ARBA00022490"/>
    </source>
</evidence>
<keyword evidence="5" id="KW-0238">DNA-binding</keyword>
<dbReference type="InterPro" id="IPR012340">
    <property type="entry name" value="NA-bd_OB-fold"/>
</dbReference>
<dbReference type="Pfam" id="PF00313">
    <property type="entry name" value="CSD"/>
    <property type="match status" value="1"/>
</dbReference>
<accession>A0A4R3NJ19</accession>
<feature type="domain" description="CSD" evidence="4">
    <location>
        <begin position="1"/>
        <end position="68"/>
    </location>
</feature>
<reference evidence="5 6" key="1">
    <citation type="submission" date="2019-03" db="EMBL/GenBank/DDBJ databases">
        <title>Freshwater and sediment microbial communities from various areas in North America, analyzing microbe dynamics in response to fracking.</title>
        <authorList>
            <person name="Lamendella R."/>
        </authorList>
    </citation>
    <scope>NUCLEOTIDE SEQUENCE [LARGE SCALE GENOMIC DNA]</scope>
    <source>
        <strain evidence="5 6">175.2</strain>
    </source>
</reference>
<name>A0A4R3NJ19_9HYPH</name>
<dbReference type="Gene3D" id="2.40.50.140">
    <property type="entry name" value="Nucleic acid-binding proteins"/>
    <property type="match status" value="1"/>
</dbReference>
<dbReference type="EMBL" id="SMAR01000036">
    <property type="protein sequence ID" value="TCT33013.1"/>
    <property type="molecule type" value="Genomic_DNA"/>
</dbReference>
<dbReference type="SMART" id="SM00357">
    <property type="entry name" value="CSP"/>
    <property type="match status" value="1"/>
</dbReference>
<dbReference type="SUPFAM" id="SSF50249">
    <property type="entry name" value="Nucleic acid-binding proteins"/>
    <property type="match status" value="1"/>
</dbReference>